<evidence type="ECO:0008006" key="5">
    <source>
        <dbReference type="Google" id="ProtNLM"/>
    </source>
</evidence>
<keyword evidence="3" id="KW-0614">Plasmid</keyword>
<keyword evidence="1" id="KW-0175">Coiled coil</keyword>
<geneLocation type="plasmid" evidence="3 4">
    <name>lp48</name>
</geneLocation>
<dbReference type="Gene3D" id="1.20.120.20">
    <property type="entry name" value="Apolipoprotein"/>
    <property type="match status" value="1"/>
</dbReference>
<dbReference type="EMBL" id="CP015636">
    <property type="protein sequence ID" value="ANF34625.1"/>
    <property type="molecule type" value="Genomic_DNA"/>
</dbReference>
<reference evidence="3 4" key="1">
    <citation type="submission" date="2016-05" db="EMBL/GenBank/DDBJ databases">
        <title>Chromosome and linear plasmid sequence of a 2015 human isolate of tick-borne relapsing fever spirochete, Borrelia turicatae.</title>
        <authorList>
            <person name="Kingry L.C."/>
            <person name="Dhwani B."/>
            <person name="Replogle A."/>
            <person name="Sexton C."/>
            <person name="Rowe L."/>
            <person name="Stermole B.M."/>
            <person name="Christensen A.M."/>
            <person name="Schriefer M.E."/>
        </authorList>
    </citation>
    <scope>NUCLEOTIDE SEQUENCE [LARGE SCALE GENOMIC DNA]</scope>
    <source>
        <strain evidence="3 4">BTE5EL</strain>
        <plasmid evidence="3 4">lp48</plasmid>
    </source>
</reference>
<evidence type="ECO:0000313" key="4">
    <source>
        <dbReference type="Proteomes" id="UP000264231"/>
    </source>
</evidence>
<name>A0A172XD69_BORTU</name>
<feature type="coiled-coil region" evidence="1">
    <location>
        <begin position="136"/>
        <end position="163"/>
    </location>
</feature>
<dbReference type="Proteomes" id="UP000264231">
    <property type="component" value="Plasmid lp48"/>
</dbReference>
<keyword evidence="2" id="KW-1133">Transmembrane helix</keyword>
<keyword evidence="2" id="KW-0472">Membrane</keyword>
<protein>
    <recommendedName>
        <fullName evidence="5">BDR-repeat family protein</fullName>
    </recommendedName>
</protein>
<accession>A0A172XD69</accession>
<dbReference type="RefSeq" id="WP_240390520.1">
    <property type="nucleotide sequence ID" value="NZ_CP015636.1"/>
</dbReference>
<sequence>MQDSSLHSVANTQIFNGHITEEIIYQEFVKMGMQDFVANELSKRYYRNELTYKDIEYLESNFNLKFEMLERSLKSEIISVRTELDNKIDIVRNELKSDIKDLDNKIDSVESNLNVKIDTKFNELDNKIDIVENNLNVKIDNVRNELKSDIKDLDNKIDSVRAELKSDVASVSNEISLVRKDMEINRMEFKSTSKLHNWMFGTLITLNIGIFLALMSLLVK</sequence>
<keyword evidence="2" id="KW-0812">Transmembrane</keyword>
<feature type="transmembrane region" description="Helical" evidence="2">
    <location>
        <begin position="198"/>
        <end position="219"/>
    </location>
</feature>
<dbReference type="NCBIfam" id="NF040499">
    <property type="entry name" value="Bdr_N_group1"/>
    <property type="match status" value="1"/>
</dbReference>
<evidence type="ECO:0000256" key="1">
    <source>
        <dbReference type="SAM" id="Coils"/>
    </source>
</evidence>
<proteinExistence type="predicted"/>
<dbReference type="SUPFAM" id="SSF58113">
    <property type="entry name" value="Apolipoprotein A-I"/>
    <property type="match status" value="1"/>
</dbReference>
<organism evidence="3 4">
    <name type="scientific">Borrelia turicatae</name>
    <dbReference type="NCBI Taxonomy" id="142"/>
    <lineage>
        <taxon>Bacteria</taxon>
        <taxon>Pseudomonadati</taxon>
        <taxon>Spirochaetota</taxon>
        <taxon>Spirochaetia</taxon>
        <taxon>Spirochaetales</taxon>
        <taxon>Borreliaceae</taxon>
        <taxon>Borrelia</taxon>
    </lineage>
</organism>
<gene>
    <name evidence="3" type="ORF">A7978_05090</name>
</gene>
<evidence type="ECO:0000313" key="3">
    <source>
        <dbReference type="EMBL" id="ANF34625.1"/>
    </source>
</evidence>
<dbReference type="AlphaFoldDB" id="A0A172XD69"/>
<evidence type="ECO:0000256" key="2">
    <source>
        <dbReference type="SAM" id="Phobius"/>
    </source>
</evidence>